<comment type="subcellular location">
    <subcellularLocation>
        <location evidence="2">Endosome membrane</location>
        <topology evidence="2">Multi-pass membrane protein</topology>
    </subcellularLocation>
    <subcellularLocation>
        <location evidence="1">Lysosome membrane</location>
        <topology evidence="1">Multi-pass membrane protein</topology>
    </subcellularLocation>
</comment>
<dbReference type="GO" id="GO:0005765">
    <property type="term" value="C:lysosomal membrane"/>
    <property type="evidence" value="ECO:0007669"/>
    <property type="project" value="UniProtKB-SubCell"/>
</dbReference>
<accession>A0A913YAV7</accession>
<dbReference type="EnsemblMetazoa" id="XM_021061815.2">
    <property type="protein sequence ID" value="XP_020917474.1"/>
    <property type="gene ID" value="LOC110254775"/>
</dbReference>
<feature type="transmembrane region" description="Helical" evidence="10">
    <location>
        <begin position="16"/>
        <end position="37"/>
    </location>
</feature>
<proteinExistence type="inferred from homology"/>
<protein>
    <recommendedName>
        <fullName evidence="13">Heme transporter hrg1-A</fullName>
    </recommendedName>
</protein>
<dbReference type="AlphaFoldDB" id="A0A913YAV7"/>
<keyword evidence="5 10" id="KW-0812">Transmembrane</keyword>
<dbReference type="Pfam" id="PF16954">
    <property type="entry name" value="HRG"/>
    <property type="match status" value="1"/>
</dbReference>
<dbReference type="PANTHER" id="PTHR31525:SF1">
    <property type="entry name" value="HEME TRANSPORTER HRG1"/>
    <property type="match status" value="1"/>
</dbReference>
<keyword evidence="12" id="KW-1185">Reference proteome</keyword>
<dbReference type="Proteomes" id="UP000887567">
    <property type="component" value="Unplaced"/>
</dbReference>
<dbReference type="OMA" id="HNEKEIT"/>
<dbReference type="OrthoDB" id="5954402at2759"/>
<dbReference type="GO" id="GO:0005886">
    <property type="term" value="C:plasma membrane"/>
    <property type="evidence" value="ECO:0007669"/>
    <property type="project" value="TreeGrafter"/>
</dbReference>
<evidence type="ECO:0000313" key="11">
    <source>
        <dbReference type="EnsemblMetazoa" id="XP_020917474.1"/>
    </source>
</evidence>
<dbReference type="RefSeq" id="XP_020917474.1">
    <property type="nucleotide sequence ID" value="XM_021061815.2"/>
</dbReference>
<evidence type="ECO:0000256" key="10">
    <source>
        <dbReference type="SAM" id="Phobius"/>
    </source>
</evidence>
<dbReference type="GO" id="GO:0010008">
    <property type="term" value="C:endosome membrane"/>
    <property type="evidence" value="ECO:0007669"/>
    <property type="project" value="UniProtKB-SubCell"/>
</dbReference>
<feature type="transmembrane region" description="Helical" evidence="10">
    <location>
        <begin position="115"/>
        <end position="135"/>
    </location>
</feature>
<evidence type="ECO:0000256" key="2">
    <source>
        <dbReference type="ARBA" id="ARBA00004337"/>
    </source>
</evidence>
<organism evidence="11 12">
    <name type="scientific">Exaiptasia diaphana</name>
    <name type="common">Tropical sea anemone</name>
    <name type="synonym">Aiptasia pulchella</name>
    <dbReference type="NCBI Taxonomy" id="2652724"/>
    <lineage>
        <taxon>Eukaryota</taxon>
        <taxon>Metazoa</taxon>
        <taxon>Cnidaria</taxon>
        <taxon>Anthozoa</taxon>
        <taxon>Hexacorallia</taxon>
        <taxon>Actiniaria</taxon>
        <taxon>Aiptasiidae</taxon>
        <taxon>Exaiptasia</taxon>
    </lineage>
</organism>
<comment type="similarity">
    <text evidence="3">Belongs to the HRG family.</text>
</comment>
<dbReference type="KEGG" id="epa:110254775"/>
<dbReference type="PANTHER" id="PTHR31525">
    <property type="entry name" value="HEME TRANSPORTER HRG1"/>
    <property type="match status" value="1"/>
</dbReference>
<dbReference type="GO" id="GO:0015232">
    <property type="term" value="F:heme transmembrane transporter activity"/>
    <property type="evidence" value="ECO:0007669"/>
    <property type="project" value="InterPro"/>
</dbReference>
<evidence type="ECO:0000256" key="7">
    <source>
        <dbReference type="ARBA" id="ARBA00022989"/>
    </source>
</evidence>
<keyword evidence="7 10" id="KW-1133">Transmembrane helix</keyword>
<keyword evidence="4" id="KW-0813">Transport</keyword>
<dbReference type="PRINTS" id="PR02095">
    <property type="entry name" value="TRNSPORTRHRG"/>
</dbReference>
<keyword evidence="8 10" id="KW-0472">Membrane</keyword>
<sequence length="157" mass="17603">MALKRLWAAYKRYKEIVKIVAAIFGVIAGLAACGLFAKKYQNYHASGWAAFSALCAVYFLHVVFSVRRDLERKINPDCFSLYMVFSSLGIMTGLVVFVTYIAMGANHQEGIDPKGSYISAVWGFMSFKWSLFAFLSSSAYRKKYLALDEETSVIVNS</sequence>
<evidence type="ECO:0000256" key="6">
    <source>
        <dbReference type="ARBA" id="ARBA00022753"/>
    </source>
</evidence>
<evidence type="ECO:0008006" key="13">
    <source>
        <dbReference type="Google" id="ProtNLM"/>
    </source>
</evidence>
<evidence type="ECO:0000256" key="9">
    <source>
        <dbReference type="ARBA" id="ARBA00023228"/>
    </source>
</evidence>
<feature type="transmembrane region" description="Helical" evidence="10">
    <location>
        <begin position="43"/>
        <end position="66"/>
    </location>
</feature>
<feature type="transmembrane region" description="Helical" evidence="10">
    <location>
        <begin position="78"/>
        <end position="103"/>
    </location>
</feature>
<dbReference type="InterPro" id="IPR026218">
    <property type="entry name" value="HRG"/>
</dbReference>
<keyword evidence="6" id="KW-0967">Endosome</keyword>
<evidence type="ECO:0000256" key="1">
    <source>
        <dbReference type="ARBA" id="ARBA00004155"/>
    </source>
</evidence>
<keyword evidence="9" id="KW-0458">Lysosome</keyword>
<dbReference type="GeneID" id="110254775"/>
<name>A0A913YAV7_EXADI</name>
<evidence type="ECO:0000256" key="5">
    <source>
        <dbReference type="ARBA" id="ARBA00022692"/>
    </source>
</evidence>
<reference evidence="11" key="1">
    <citation type="submission" date="2022-11" db="UniProtKB">
        <authorList>
            <consortium name="EnsemblMetazoa"/>
        </authorList>
    </citation>
    <scope>IDENTIFICATION</scope>
</reference>
<evidence type="ECO:0000256" key="4">
    <source>
        <dbReference type="ARBA" id="ARBA00022448"/>
    </source>
</evidence>
<dbReference type="PROSITE" id="PS51257">
    <property type="entry name" value="PROKAR_LIPOPROTEIN"/>
    <property type="match status" value="1"/>
</dbReference>
<dbReference type="GO" id="GO:0020037">
    <property type="term" value="F:heme binding"/>
    <property type="evidence" value="ECO:0007669"/>
    <property type="project" value="TreeGrafter"/>
</dbReference>
<evidence type="ECO:0000256" key="8">
    <source>
        <dbReference type="ARBA" id="ARBA00023136"/>
    </source>
</evidence>
<evidence type="ECO:0000256" key="3">
    <source>
        <dbReference type="ARBA" id="ARBA00006203"/>
    </source>
</evidence>
<evidence type="ECO:0000313" key="12">
    <source>
        <dbReference type="Proteomes" id="UP000887567"/>
    </source>
</evidence>